<dbReference type="HOGENOM" id="CLU_3013964_0_0_1"/>
<organism evidence="1 2">
    <name type="scientific">Botryotinia fuckeliana (strain T4)</name>
    <name type="common">Noble rot fungus</name>
    <name type="synonym">Botrytis cinerea</name>
    <dbReference type="NCBI Taxonomy" id="999810"/>
    <lineage>
        <taxon>Eukaryota</taxon>
        <taxon>Fungi</taxon>
        <taxon>Dikarya</taxon>
        <taxon>Ascomycota</taxon>
        <taxon>Pezizomycotina</taxon>
        <taxon>Leotiomycetes</taxon>
        <taxon>Helotiales</taxon>
        <taxon>Sclerotiniaceae</taxon>
        <taxon>Botrytis</taxon>
    </lineage>
</organism>
<dbReference type="EMBL" id="FQ790345">
    <property type="protein sequence ID" value="CCD53061.1"/>
    <property type="molecule type" value="Genomic_DNA"/>
</dbReference>
<dbReference type="AlphaFoldDB" id="G2YN63"/>
<name>G2YN63_BOTF4</name>
<reference evidence="2" key="1">
    <citation type="journal article" date="2011" name="PLoS Genet.">
        <title>Genomic analysis of the necrotrophic fungal pathogens Sclerotinia sclerotiorum and Botrytis cinerea.</title>
        <authorList>
            <person name="Amselem J."/>
            <person name="Cuomo C.A."/>
            <person name="van Kan J.A."/>
            <person name="Viaud M."/>
            <person name="Benito E.P."/>
            <person name="Couloux A."/>
            <person name="Coutinho P.M."/>
            <person name="de Vries R.P."/>
            <person name="Dyer P.S."/>
            <person name="Fillinger S."/>
            <person name="Fournier E."/>
            <person name="Gout L."/>
            <person name="Hahn M."/>
            <person name="Kohn L."/>
            <person name="Lapalu N."/>
            <person name="Plummer K.M."/>
            <person name="Pradier J.M."/>
            <person name="Quevillon E."/>
            <person name="Sharon A."/>
            <person name="Simon A."/>
            <person name="ten Have A."/>
            <person name="Tudzynski B."/>
            <person name="Tudzynski P."/>
            <person name="Wincker P."/>
            <person name="Andrew M."/>
            <person name="Anthouard V."/>
            <person name="Beever R.E."/>
            <person name="Beffa R."/>
            <person name="Benoit I."/>
            <person name="Bouzid O."/>
            <person name="Brault B."/>
            <person name="Chen Z."/>
            <person name="Choquer M."/>
            <person name="Collemare J."/>
            <person name="Cotton P."/>
            <person name="Danchin E.G."/>
            <person name="Da Silva C."/>
            <person name="Gautier A."/>
            <person name="Giraud C."/>
            <person name="Giraud T."/>
            <person name="Gonzalez C."/>
            <person name="Grossetete S."/>
            <person name="Guldener U."/>
            <person name="Henrissat B."/>
            <person name="Howlett B.J."/>
            <person name="Kodira C."/>
            <person name="Kretschmer M."/>
            <person name="Lappartient A."/>
            <person name="Leroch M."/>
            <person name="Levis C."/>
            <person name="Mauceli E."/>
            <person name="Neuveglise C."/>
            <person name="Oeser B."/>
            <person name="Pearson M."/>
            <person name="Poulain J."/>
            <person name="Poussereau N."/>
            <person name="Quesneville H."/>
            <person name="Rascle C."/>
            <person name="Schumacher J."/>
            <person name="Segurens B."/>
            <person name="Sexton A."/>
            <person name="Silva E."/>
            <person name="Sirven C."/>
            <person name="Soanes D.M."/>
            <person name="Talbot N.J."/>
            <person name="Templeton M."/>
            <person name="Yandava C."/>
            <person name="Yarden O."/>
            <person name="Zeng Q."/>
            <person name="Rollins J.A."/>
            <person name="Lebrun M.H."/>
            <person name="Dickman M."/>
        </authorList>
    </citation>
    <scope>NUCLEOTIDE SEQUENCE [LARGE SCALE GENOMIC DNA]</scope>
    <source>
        <strain evidence="2">T4</strain>
    </source>
</reference>
<proteinExistence type="predicted"/>
<accession>G2YN63</accession>
<protein>
    <submittedName>
        <fullName evidence="1">Uncharacterized protein</fullName>
    </submittedName>
</protein>
<sequence length="56" mass="6468">MNLSGNQYHQFKSNLIVPWLSMTVTALEAELSNHLLRTFSLLYLDSLCSCFLCVDW</sequence>
<evidence type="ECO:0000313" key="1">
    <source>
        <dbReference type="EMBL" id="CCD53061.1"/>
    </source>
</evidence>
<dbReference type="Proteomes" id="UP000008177">
    <property type="component" value="Unplaced contigs"/>
</dbReference>
<gene>
    <name evidence="1" type="ORF">BofuT4_uP139850.1</name>
</gene>
<dbReference type="InParanoid" id="G2YN63"/>
<evidence type="ECO:0000313" key="2">
    <source>
        <dbReference type="Proteomes" id="UP000008177"/>
    </source>
</evidence>